<proteinExistence type="predicted"/>
<accession>A0A5N7MCJ9</accession>
<dbReference type="Proteomes" id="UP000403266">
    <property type="component" value="Unassembled WGS sequence"/>
</dbReference>
<organism evidence="1 2">
    <name type="scientific">Microvirga tunisiensis</name>
    <dbReference type="NCBI Taxonomy" id="2108360"/>
    <lineage>
        <taxon>Bacteria</taxon>
        <taxon>Pseudomonadati</taxon>
        <taxon>Pseudomonadota</taxon>
        <taxon>Alphaproteobacteria</taxon>
        <taxon>Hyphomicrobiales</taxon>
        <taxon>Methylobacteriaceae</taxon>
        <taxon>Microvirga</taxon>
    </lineage>
</organism>
<name>A0A5N7MCJ9_9HYPH</name>
<evidence type="ECO:0000313" key="1">
    <source>
        <dbReference type="EMBL" id="MPR23824.1"/>
    </source>
</evidence>
<reference evidence="1 2" key="1">
    <citation type="journal article" date="2019" name="Syst. Appl. Microbiol.">
        <title>Microvirga tunisiensis sp. nov., a root nodule symbiotic bacterium isolated from Lupinus micranthus and L. luteus grown in Northern Tunisia.</title>
        <authorList>
            <person name="Msaddak A."/>
            <person name="Rejili M."/>
            <person name="Duran D."/>
            <person name="Mars M."/>
            <person name="Palacios J.M."/>
            <person name="Ruiz-Argueso T."/>
            <person name="Rey L."/>
            <person name="Imperial J."/>
        </authorList>
    </citation>
    <scope>NUCLEOTIDE SEQUENCE [LARGE SCALE GENOMIC DNA]</scope>
    <source>
        <strain evidence="1 2">Lmie10</strain>
    </source>
</reference>
<evidence type="ECO:0000313" key="2">
    <source>
        <dbReference type="Proteomes" id="UP000403266"/>
    </source>
</evidence>
<dbReference type="EMBL" id="VOSK01000001">
    <property type="protein sequence ID" value="MPR23824.1"/>
    <property type="molecule type" value="Genomic_DNA"/>
</dbReference>
<comment type="caution">
    <text evidence="1">The sequence shown here is derived from an EMBL/GenBank/DDBJ whole genome shotgun (WGS) entry which is preliminary data.</text>
</comment>
<keyword evidence="2" id="KW-1185">Reference proteome</keyword>
<dbReference type="OrthoDB" id="10005681at2"/>
<protein>
    <submittedName>
        <fullName evidence="1">Uncharacterized protein</fullName>
    </submittedName>
</protein>
<sequence length="118" mass="13594">MSYPVCRRDLDLVARPNGRPMLLMKGPRVPEEDYLGARLFIDFDRNSIKGYFKHYESENNEERIVSIVEVDAVEWSLSMPLTEGIYVDFLVLNDAKDPASYGTEDIQNFMACVRRVGQ</sequence>
<dbReference type="RefSeq" id="WP_152708721.1">
    <property type="nucleotide sequence ID" value="NZ_VOSJ01000001.1"/>
</dbReference>
<dbReference type="AlphaFoldDB" id="A0A5N7MCJ9"/>
<gene>
    <name evidence="1" type="ORF">FS320_00960</name>
</gene>